<dbReference type="InterPro" id="IPR005115">
    <property type="entry name" value="Gly_transporter"/>
</dbReference>
<protein>
    <submittedName>
        <fullName evidence="9">Trimeric intracellular cation channel family protein</fullName>
    </submittedName>
</protein>
<dbReference type="PANTHER" id="PTHR30506">
    <property type="entry name" value="INNER MEMBRANE PROTEIN"/>
    <property type="match status" value="1"/>
</dbReference>
<feature type="transmembrane region" description="Helical" evidence="7">
    <location>
        <begin position="41"/>
        <end position="62"/>
    </location>
</feature>
<feature type="domain" description="Glycine transporter" evidence="8">
    <location>
        <begin position="44"/>
        <end position="118"/>
    </location>
</feature>
<feature type="domain" description="Glycine transporter" evidence="8">
    <location>
        <begin position="129"/>
        <end position="203"/>
    </location>
</feature>
<keyword evidence="10" id="KW-1185">Reference proteome</keyword>
<organism evidence="9 10">
    <name type="scientific">Paracoccus haeundaensis</name>
    <dbReference type="NCBI Taxonomy" id="225362"/>
    <lineage>
        <taxon>Bacteria</taxon>
        <taxon>Pseudomonadati</taxon>
        <taxon>Pseudomonadota</taxon>
        <taxon>Alphaproteobacteria</taxon>
        <taxon>Rhodobacterales</taxon>
        <taxon>Paracoccaceae</taxon>
        <taxon>Paracoccus</taxon>
    </lineage>
</organism>
<reference evidence="9 10" key="1">
    <citation type="submission" date="2019-06" db="EMBL/GenBank/DDBJ databases">
        <authorList>
            <person name="Li J."/>
        </authorList>
    </citation>
    <scope>NUCLEOTIDE SEQUENCE [LARGE SCALE GENOMIC DNA]</scope>
    <source>
        <strain evidence="9 10">CGMCC 1.8012</strain>
    </source>
</reference>
<proteinExistence type="inferred from homology"/>
<name>A0A5C4R203_9RHOB</name>
<comment type="subcellular location">
    <subcellularLocation>
        <location evidence="1">Cell membrane</location>
        <topology evidence="1">Multi-pass membrane protein</topology>
    </subcellularLocation>
</comment>
<dbReference type="PANTHER" id="PTHR30506:SF3">
    <property type="entry name" value="UPF0126 INNER MEMBRANE PROTEIN YADS-RELATED"/>
    <property type="match status" value="1"/>
</dbReference>
<evidence type="ECO:0000313" key="10">
    <source>
        <dbReference type="Proteomes" id="UP000304880"/>
    </source>
</evidence>
<sequence length="247" mass="25988">MALDQGPCRPCRERTCGRTGPRGHGAVQAVTGQVIAGLPTLVWVLDYASVLVFALTGALVASRAQLDPVGFVFMAAMTAVGGGTLRDLILGRDMVFWVARPSLVVVAAVAAMVVFWTAHRFESRYRLLLWLDAFALSVAVPAGVAVALAGGFSPVIVVIMGVVTGTFGGLMRDVVGNEVPLVLKQGELYLTAAFGGALAAVLLVWMGLGRVEALAACGVVTFVLRAGSMVRGWKLPVYRPRPPRTRG</sequence>
<evidence type="ECO:0000256" key="4">
    <source>
        <dbReference type="ARBA" id="ARBA00022692"/>
    </source>
</evidence>
<evidence type="ECO:0000256" key="7">
    <source>
        <dbReference type="SAM" id="Phobius"/>
    </source>
</evidence>
<dbReference type="EMBL" id="VDDC01000043">
    <property type="protein sequence ID" value="TNH37943.1"/>
    <property type="molecule type" value="Genomic_DNA"/>
</dbReference>
<evidence type="ECO:0000256" key="1">
    <source>
        <dbReference type="ARBA" id="ARBA00004651"/>
    </source>
</evidence>
<gene>
    <name evidence="9" type="ORF">FHD67_17665</name>
</gene>
<evidence type="ECO:0000256" key="3">
    <source>
        <dbReference type="ARBA" id="ARBA00022475"/>
    </source>
</evidence>
<evidence type="ECO:0000256" key="6">
    <source>
        <dbReference type="ARBA" id="ARBA00023136"/>
    </source>
</evidence>
<dbReference type="AlphaFoldDB" id="A0A5C4R203"/>
<feature type="transmembrane region" description="Helical" evidence="7">
    <location>
        <begin position="187"/>
        <end position="207"/>
    </location>
</feature>
<dbReference type="Proteomes" id="UP000304880">
    <property type="component" value="Unassembled WGS sequence"/>
</dbReference>
<keyword evidence="5 7" id="KW-1133">Transmembrane helix</keyword>
<dbReference type="GO" id="GO:0005886">
    <property type="term" value="C:plasma membrane"/>
    <property type="evidence" value="ECO:0007669"/>
    <property type="project" value="UniProtKB-SubCell"/>
</dbReference>
<feature type="transmembrane region" description="Helical" evidence="7">
    <location>
        <begin position="155"/>
        <end position="175"/>
    </location>
</feature>
<keyword evidence="3" id="KW-1003">Cell membrane</keyword>
<comment type="similarity">
    <text evidence="2">Belongs to the UPF0126 family.</text>
</comment>
<comment type="caution">
    <text evidence="9">The sequence shown here is derived from an EMBL/GenBank/DDBJ whole genome shotgun (WGS) entry which is preliminary data.</text>
</comment>
<feature type="transmembrane region" description="Helical" evidence="7">
    <location>
        <begin position="213"/>
        <end position="233"/>
    </location>
</feature>
<feature type="transmembrane region" description="Helical" evidence="7">
    <location>
        <begin position="69"/>
        <end position="89"/>
    </location>
</feature>
<evidence type="ECO:0000256" key="2">
    <source>
        <dbReference type="ARBA" id="ARBA00008193"/>
    </source>
</evidence>
<evidence type="ECO:0000313" key="9">
    <source>
        <dbReference type="EMBL" id="TNH37943.1"/>
    </source>
</evidence>
<keyword evidence="4 7" id="KW-0812">Transmembrane</keyword>
<evidence type="ECO:0000259" key="8">
    <source>
        <dbReference type="Pfam" id="PF03458"/>
    </source>
</evidence>
<evidence type="ECO:0000256" key="5">
    <source>
        <dbReference type="ARBA" id="ARBA00022989"/>
    </source>
</evidence>
<feature type="transmembrane region" description="Helical" evidence="7">
    <location>
        <begin position="127"/>
        <end position="149"/>
    </location>
</feature>
<keyword evidence="6 7" id="KW-0472">Membrane</keyword>
<accession>A0A5C4R203</accession>
<dbReference type="Pfam" id="PF03458">
    <property type="entry name" value="Gly_transporter"/>
    <property type="match status" value="2"/>
</dbReference>
<feature type="transmembrane region" description="Helical" evidence="7">
    <location>
        <begin position="95"/>
        <end position="115"/>
    </location>
</feature>